<evidence type="ECO:0000259" key="9">
    <source>
        <dbReference type="SMART" id="SM00986"/>
    </source>
</evidence>
<keyword evidence="2 5" id="KW-0227">DNA damage</keyword>
<keyword evidence="11" id="KW-1185">Reference proteome</keyword>
<comment type="function">
    <text evidence="5 7">Excises uracil residues from the DNA which can arise as a result of misincorporation of dUMP residues by DNA polymerase or due to deamination of cytosine.</text>
</comment>
<dbReference type="EMBL" id="LDAU01000097">
    <property type="protein sequence ID" value="KRX06317.1"/>
    <property type="molecule type" value="Genomic_DNA"/>
</dbReference>
<dbReference type="InParanoid" id="A0A0V0QW49"/>
<dbReference type="GO" id="GO:0004844">
    <property type="term" value="F:uracil DNA N-glycosylase activity"/>
    <property type="evidence" value="ECO:0007669"/>
    <property type="project" value="UniProtKB-UniRule"/>
</dbReference>
<dbReference type="AlphaFoldDB" id="A0A0V0QW49"/>
<comment type="catalytic activity">
    <reaction evidence="5 7">
        <text>Hydrolyzes single-stranded DNA or mismatched double-stranded DNA and polynucleotides, releasing free uracil.</text>
        <dbReference type="EC" id="3.2.2.27"/>
    </reaction>
</comment>
<evidence type="ECO:0000256" key="4">
    <source>
        <dbReference type="ARBA" id="ARBA00023204"/>
    </source>
</evidence>
<proteinExistence type="inferred from homology"/>
<evidence type="ECO:0000256" key="8">
    <source>
        <dbReference type="SAM" id="MobiDB-lite"/>
    </source>
</evidence>
<evidence type="ECO:0000256" key="3">
    <source>
        <dbReference type="ARBA" id="ARBA00022801"/>
    </source>
</evidence>
<dbReference type="SMART" id="SM00987">
    <property type="entry name" value="UreE_C"/>
    <property type="match status" value="1"/>
</dbReference>
<accession>A0A0V0QW49</accession>
<dbReference type="InterPro" id="IPR018085">
    <property type="entry name" value="Ura-DNA_Glyclase_AS"/>
</dbReference>
<feature type="active site" description="Proton acceptor" evidence="5 6">
    <location>
        <position position="126"/>
    </location>
</feature>
<protein>
    <recommendedName>
        <fullName evidence="5 7">Uracil-DNA glycosylase</fullName>
        <shortName evidence="5">UDG</shortName>
        <ecNumber evidence="5 7">3.2.2.27</ecNumber>
    </recommendedName>
</protein>
<dbReference type="InterPro" id="IPR005122">
    <property type="entry name" value="Uracil-DNA_glycosylase-like"/>
</dbReference>
<dbReference type="OMA" id="PWTRQGV"/>
<keyword evidence="5" id="KW-0496">Mitochondrion</keyword>
<comment type="similarity">
    <text evidence="1 5 7">Belongs to the uracil-DNA glycosylase (UDG) superfamily. UNG family.</text>
</comment>
<dbReference type="NCBIfam" id="NF003592">
    <property type="entry name" value="PRK05254.1-5"/>
    <property type="match status" value="1"/>
</dbReference>
<evidence type="ECO:0000313" key="10">
    <source>
        <dbReference type="EMBL" id="KRX06317.1"/>
    </source>
</evidence>
<evidence type="ECO:0000256" key="7">
    <source>
        <dbReference type="RuleBase" id="RU003780"/>
    </source>
</evidence>
<dbReference type="SMART" id="SM00986">
    <property type="entry name" value="UDG"/>
    <property type="match status" value="1"/>
</dbReference>
<dbReference type="PROSITE" id="PS00130">
    <property type="entry name" value="U_DNA_GLYCOSYLASE"/>
    <property type="match status" value="1"/>
</dbReference>
<sequence>MPPKNAAVKKTSITDYFGVPKKNGKKKMQEEEEQKQNEEVQIVTSGGIKMRVDPHDFPDFEEFCDGLLTWKPLLKNYISNKAFKDTYQYVKSQYATQKCYPPSHLIFNAFSTTHLQKLKVIVVGQDPYHQPGQAMGLCFSVPKSCKFPPSLNNIYKGMQADPKMPKFSKPNHGDLTKWAEQGVFLLNDILTVQDSTPNAHKAANWGKFTDEVIRLINTELSNCVFLLWGKPAQKKAAVVNTNRHLVLKTSHPSPLGAHAGFLTSKQFSECNEYLVKHGKEPIDWNWN</sequence>
<organism evidence="10 11">
    <name type="scientific">Pseudocohnilembus persalinus</name>
    <name type="common">Ciliate</name>
    <dbReference type="NCBI Taxonomy" id="266149"/>
    <lineage>
        <taxon>Eukaryota</taxon>
        <taxon>Sar</taxon>
        <taxon>Alveolata</taxon>
        <taxon>Ciliophora</taxon>
        <taxon>Intramacronucleata</taxon>
        <taxon>Oligohymenophorea</taxon>
        <taxon>Scuticociliatia</taxon>
        <taxon>Philasterida</taxon>
        <taxon>Pseudocohnilembidae</taxon>
        <taxon>Pseudocohnilembus</taxon>
    </lineage>
</organism>
<dbReference type="InterPro" id="IPR036895">
    <property type="entry name" value="Uracil-DNA_glycosylase-like_sf"/>
</dbReference>
<dbReference type="FunCoup" id="A0A0V0QW49">
    <property type="interactions" value="89"/>
</dbReference>
<dbReference type="GO" id="GO:0097510">
    <property type="term" value="P:base-excision repair, AP site formation via deaminated base removal"/>
    <property type="evidence" value="ECO:0007669"/>
    <property type="project" value="TreeGrafter"/>
</dbReference>
<dbReference type="NCBIfam" id="TIGR00628">
    <property type="entry name" value="ung"/>
    <property type="match status" value="1"/>
</dbReference>
<dbReference type="GO" id="GO:0005739">
    <property type="term" value="C:mitochondrion"/>
    <property type="evidence" value="ECO:0007669"/>
    <property type="project" value="UniProtKB-SubCell"/>
</dbReference>
<dbReference type="Proteomes" id="UP000054937">
    <property type="component" value="Unassembled WGS sequence"/>
</dbReference>
<dbReference type="EC" id="3.2.2.27" evidence="5 7"/>
<dbReference type="CDD" id="cd10027">
    <property type="entry name" value="UDG-F1-like"/>
    <property type="match status" value="1"/>
</dbReference>
<dbReference type="InterPro" id="IPR002043">
    <property type="entry name" value="UDG_fam1"/>
</dbReference>
<keyword evidence="4 5" id="KW-0234">DNA repair</keyword>
<feature type="domain" description="Uracil-DNA glycosylase-like" evidence="9">
    <location>
        <begin position="111"/>
        <end position="274"/>
    </location>
</feature>
<dbReference type="SUPFAM" id="SSF52141">
    <property type="entry name" value="Uracil-DNA glycosylase-like"/>
    <property type="match status" value="1"/>
</dbReference>
<dbReference type="Gene3D" id="3.40.470.10">
    <property type="entry name" value="Uracil-DNA glycosylase-like domain"/>
    <property type="match status" value="1"/>
</dbReference>
<dbReference type="NCBIfam" id="NF003589">
    <property type="entry name" value="PRK05254.1-2"/>
    <property type="match status" value="1"/>
</dbReference>
<evidence type="ECO:0000256" key="5">
    <source>
        <dbReference type="HAMAP-Rule" id="MF_03166"/>
    </source>
</evidence>
<dbReference type="HAMAP" id="MF_00148">
    <property type="entry name" value="UDG"/>
    <property type="match status" value="1"/>
</dbReference>
<comment type="caution">
    <text evidence="10">The sequence shown here is derived from an EMBL/GenBank/DDBJ whole genome shotgun (WGS) entry which is preliminary data.</text>
</comment>
<dbReference type="PANTHER" id="PTHR11264:SF0">
    <property type="entry name" value="URACIL-DNA GLYCOSYLASE"/>
    <property type="match status" value="1"/>
</dbReference>
<evidence type="ECO:0000313" key="11">
    <source>
        <dbReference type="Proteomes" id="UP000054937"/>
    </source>
</evidence>
<dbReference type="OrthoDB" id="10031947at2759"/>
<keyword evidence="5" id="KW-0539">Nucleus</keyword>
<feature type="region of interest" description="Disordered" evidence="8">
    <location>
        <begin position="18"/>
        <end position="39"/>
    </location>
</feature>
<name>A0A0V0QW49_PSEPJ</name>
<comment type="subcellular location">
    <subcellularLocation>
        <location evidence="5">Mitochondrion</location>
    </subcellularLocation>
    <subcellularLocation>
        <location evidence="5">Nucleus</location>
    </subcellularLocation>
</comment>
<evidence type="ECO:0000256" key="1">
    <source>
        <dbReference type="ARBA" id="ARBA00008184"/>
    </source>
</evidence>
<evidence type="ECO:0000256" key="2">
    <source>
        <dbReference type="ARBA" id="ARBA00022763"/>
    </source>
</evidence>
<dbReference type="GO" id="GO:0005634">
    <property type="term" value="C:nucleus"/>
    <property type="evidence" value="ECO:0007669"/>
    <property type="project" value="UniProtKB-SubCell"/>
</dbReference>
<dbReference type="PANTHER" id="PTHR11264">
    <property type="entry name" value="URACIL-DNA GLYCOSYLASE"/>
    <property type="match status" value="1"/>
</dbReference>
<evidence type="ECO:0000256" key="6">
    <source>
        <dbReference type="PROSITE-ProRule" id="PRU10072"/>
    </source>
</evidence>
<reference evidence="10 11" key="1">
    <citation type="journal article" date="2015" name="Sci. Rep.">
        <title>Genome of the facultative scuticociliatosis pathogen Pseudocohnilembus persalinus provides insight into its virulence through horizontal gene transfer.</title>
        <authorList>
            <person name="Xiong J."/>
            <person name="Wang G."/>
            <person name="Cheng J."/>
            <person name="Tian M."/>
            <person name="Pan X."/>
            <person name="Warren A."/>
            <person name="Jiang C."/>
            <person name="Yuan D."/>
            <person name="Miao W."/>
        </authorList>
    </citation>
    <scope>NUCLEOTIDE SEQUENCE [LARGE SCALE GENOMIC DNA]</scope>
    <source>
        <strain evidence="10">36N120E</strain>
    </source>
</reference>
<gene>
    <name evidence="10" type="ORF">PPERSA_06288</name>
</gene>
<keyword evidence="3 5" id="KW-0378">Hydrolase</keyword>
<dbReference type="NCBIfam" id="NF003588">
    <property type="entry name" value="PRK05254.1-1"/>
    <property type="match status" value="1"/>
</dbReference>
<dbReference type="Pfam" id="PF03167">
    <property type="entry name" value="UDG"/>
    <property type="match status" value="1"/>
</dbReference>